<feature type="disulfide bond" evidence="8">
    <location>
        <begin position="409"/>
        <end position="429"/>
    </location>
</feature>
<feature type="domain" description="F5/8 type C" evidence="11">
    <location>
        <begin position="635"/>
        <end position="724"/>
    </location>
</feature>
<dbReference type="Gene3D" id="2.20.100.10">
    <property type="entry name" value="Thrombospondin type-1 (TSP1) repeat"/>
    <property type="match status" value="2"/>
</dbReference>
<gene>
    <name evidence="15" type="primary">ADAM9</name>
    <name evidence="15" type="ORF">AWC38_SpisGene22390</name>
</gene>
<keyword evidence="16" id="KW-1185">Reference proteome</keyword>
<dbReference type="InterPro" id="IPR014716">
    <property type="entry name" value="Fibrinogen_a/b/g_C_1"/>
</dbReference>
<feature type="binding site" evidence="9">
    <location>
        <position position="363"/>
    </location>
    <ligand>
        <name>Zn(2+)</name>
        <dbReference type="ChEBI" id="CHEBI:29105"/>
        <note>catalytic</note>
    </ligand>
</feature>
<dbReference type="SMART" id="SM00050">
    <property type="entry name" value="DISIN"/>
    <property type="match status" value="1"/>
</dbReference>
<dbReference type="InterPro" id="IPR036383">
    <property type="entry name" value="TSP1_rpt_sf"/>
</dbReference>
<keyword evidence="9" id="KW-0862">Zinc</keyword>
<dbReference type="PROSITE" id="PS50215">
    <property type="entry name" value="ADAM_MEPRO"/>
    <property type="match status" value="1"/>
</dbReference>
<keyword evidence="15" id="KW-0401">Integrin</keyword>
<dbReference type="InterPro" id="IPR000884">
    <property type="entry name" value="TSP1_rpt"/>
</dbReference>
<dbReference type="SUPFAM" id="SSF57552">
    <property type="entry name" value="Blood coagulation inhibitor (disintegrin)"/>
    <property type="match status" value="1"/>
</dbReference>
<dbReference type="Proteomes" id="UP000225706">
    <property type="component" value="Unassembled WGS sequence"/>
</dbReference>
<feature type="active site" evidence="9">
    <location>
        <position position="354"/>
    </location>
</feature>
<dbReference type="PROSITE" id="PS50214">
    <property type="entry name" value="DISINTEGRIN_2"/>
    <property type="match status" value="1"/>
</dbReference>
<reference evidence="16" key="1">
    <citation type="journal article" date="2017" name="bioRxiv">
        <title>Comparative analysis of the genomes of Stylophora pistillata and Acropora digitifera provides evidence for extensive differences between species of corals.</title>
        <authorList>
            <person name="Voolstra C.R."/>
            <person name="Li Y."/>
            <person name="Liew Y.J."/>
            <person name="Baumgarten S."/>
            <person name="Zoccola D."/>
            <person name="Flot J.-F."/>
            <person name="Tambutte S."/>
            <person name="Allemand D."/>
            <person name="Aranda M."/>
        </authorList>
    </citation>
    <scope>NUCLEOTIDE SEQUENCE [LARGE SCALE GENOMIC DNA]</scope>
</reference>
<keyword evidence="10" id="KW-0732">Signal</keyword>
<proteinExistence type="predicted"/>
<keyword evidence="7" id="KW-0325">Glycoprotein</keyword>
<dbReference type="SUPFAM" id="SSF49785">
    <property type="entry name" value="Galactose-binding domain-like"/>
    <property type="match status" value="2"/>
</dbReference>
<dbReference type="SUPFAM" id="SSF82895">
    <property type="entry name" value="TSP-1 type 1 repeat"/>
    <property type="match status" value="2"/>
</dbReference>
<dbReference type="SUPFAM" id="SSF50370">
    <property type="entry name" value="Ricin B-like lectins"/>
    <property type="match status" value="1"/>
</dbReference>
<dbReference type="Pfam" id="PF00754">
    <property type="entry name" value="F5_F8_type_C"/>
    <property type="match status" value="1"/>
</dbReference>
<evidence type="ECO:0000259" key="13">
    <source>
        <dbReference type="PROSITE" id="PS50215"/>
    </source>
</evidence>
<evidence type="ECO:0000256" key="4">
    <source>
        <dbReference type="ARBA" id="ARBA00022989"/>
    </source>
</evidence>
<dbReference type="InterPro" id="IPR008979">
    <property type="entry name" value="Galactose-bd-like_sf"/>
</dbReference>
<organism evidence="15 16">
    <name type="scientific">Stylophora pistillata</name>
    <name type="common">Smooth cauliflower coral</name>
    <dbReference type="NCBI Taxonomy" id="50429"/>
    <lineage>
        <taxon>Eukaryota</taxon>
        <taxon>Metazoa</taxon>
        <taxon>Cnidaria</taxon>
        <taxon>Anthozoa</taxon>
        <taxon>Hexacorallia</taxon>
        <taxon>Scleractinia</taxon>
        <taxon>Astrocoeniina</taxon>
        <taxon>Pocilloporidae</taxon>
        <taxon>Stylophora</taxon>
    </lineage>
</organism>
<dbReference type="SUPFAM" id="SSF56496">
    <property type="entry name" value="Fibrinogen C-terminal domain-like"/>
    <property type="match status" value="2"/>
</dbReference>
<feature type="chain" id="PRO_5012428268" evidence="10">
    <location>
        <begin position="25"/>
        <end position="1796"/>
    </location>
</feature>
<dbReference type="SMART" id="SM00209">
    <property type="entry name" value="TSP1"/>
    <property type="match status" value="2"/>
</dbReference>
<evidence type="ECO:0000256" key="6">
    <source>
        <dbReference type="ARBA" id="ARBA00023157"/>
    </source>
</evidence>
<dbReference type="InterPro" id="IPR036056">
    <property type="entry name" value="Fibrinogen-like_C"/>
</dbReference>
<dbReference type="InterPro" id="IPR000421">
    <property type="entry name" value="FA58C"/>
</dbReference>
<dbReference type="InterPro" id="IPR006586">
    <property type="entry name" value="ADAM_Cys-rich"/>
</dbReference>
<keyword evidence="9" id="KW-0479">Metal-binding</keyword>
<evidence type="ECO:0000259" key="11">
    <source>
        <dbReference type="PROSITE" id="PS50022"/>
    </source>
</evidence>
<dbReference type="GO" id="GO:0004222">
    <property type="term" value="F:metalloendopeptidase activity"/>
    <property type="evidence" value="ECO:0007669"/>
    <property type="project" value="InterPro"/>
</dbReference>
<keyword evidence="5" id="KW-0472">Membrane</keyword>
<dbReference type="InterPro" id="IPR036436">
    <property type="entry name" value="Disintegrin_dom_sf"/>
</dbReference>
<dbReference type="Pfam" id="PF08516">
    <property type="entry name" value="ADAM_CR"/>
    <property type="match status" value="1"/>
</dbReference>
<dbReference type="FunFam" id="2.20.100.10:FF:000002">
    <property type="entry name" value="Unc-5 netrin receptor C"/>
    <property type="match status" value="1"/>
</dbReference>
<dbReference type="CDD" id="cd04269">
    <property type="entry name" value="ZnMc_adamalysin_II_like"/>
    <property type="match status" value="1"/>
</dbReference>
<feature type="domain" description="Peptidase M12B" evidence="13">
    <location>
        <begin position="219"/>
        <end position="404"/>
    </location>
</feature>
<dbReference type="CDD" id="cd23417">
    <property type="entry name" value="beta-trefoil_Ricin_MytiLec-like"/>
    <property type="match status" value="2"/>
</dbReference>
<evidence type="ECO:0000256" key="8">
    <source>
        <dbReference type="PROSITE-ProRule" id="PRU00068"/>
    </source>
</evidence>
<dbReference type="OrthoDB" id="2149267at2759"/>
<dbReference type="Gene3D" id="3.40.390.10">
    <property type="entry name" value="Collagenase (Catalytic Domain)"/>
    <property type="match status" value="1"/>
</dbReference>
<evidence type="ECO:0000313" key="15">
    <source>
        <dbReference type="EMBL" id="PFX13518.1"/>
    </source>
</evidence>
<evidence type="ECO:0000259" key="12">
    <source>
        <dbReference type="PROSITE" id="PS50214"/>
    </source>
</evidence>
<dbReference type="PROSITE" id="PS01186">
    <property type="entry name" value="EGF_2"/>
    <property type="match status" value="1"/>
</dbReference>
<dbReference type="GO" id="GO:0046872">
    <property type="term" value="F:metal ion binding"/>
    <property type="evidence" value="ECO:0007669"/>
    <property type="project" value="UniProtKB-KW"/>
</dbReference>
<dbReference type="PROSITE" id="PS51406">
    <property type="entry name" value="FIBRINOGEN_C_2"/>
    <property type="match status" value="1"/>
</dbReference>
<dbReference type="CDD" id="cd00057">
    <property type="entry name" value="FA58C"/>
    <property type="match status" value="1"/>
</dbReference>
<dbReference type="InterPro" id="IPR002181">
    <property type="entry name" value="Fibrinogen_a/b/g_C_dom"/>
</dbReference>
<dbReference type="PROSITE" id="PS50022">
    <property type="entry name" value="FA58C_3"/>
    <property type="match status" value="1"/>
</dbReference>
<dbReference type="InterPro" id="IPR002870">
    <property type="entry name" value="Peptidase_M12B_N"/>
</dbReference>
<keyword evidence="3" id="KW-0677">Repeat</keyword>
<dbReference type="Gene3D" id="3.90.215.10">
    <property type="entry name" value="Gamma Fibrinogen, chain A, domain 1"/>
    <property type="match status" value="2"/>
</dbReference>
<evidence type="ECO:0000256" key="9">
    <source>
        <dbReference type="PROSITE-ProRule" id="PRU00276"/>
    </source>
</evidence>
<dbReference type="SMART" id="SM00608">
    <property type="entry name" value="ACR"/>
    <property type="match status" value="1"/>
</dbReference>
<comment type="caution">
    <text evidence="9">Lacks conserved residue(s) required for the propagation of feature annotation.</text>
</comment>
<dbReference type="InterPro" id="IPR035992">
    <property type="entry name" value="Ricin_B-like_lectins"/>
</dbReference>
<dbReference type="GO" id="GO:0016020">
    <property type="term" value="C:membrane"/>
    <property type="evidence" value="ECO:0007669"/>
    <property type="project" value="UniProtKB-SubCell"/>
</dbReference>
<feature type="domain" description="Fibrinogen C-terminal" evidence="14">
    <location>
        <begin position="966"/>
        <end position="1024"/>
    </location>
</feature>
<comment type="caution">
    <text evidence="15">The sequence shown here is derived from an EMBL/GenBank/DDBJ whole genome shotgun (WGS) entry which is preliminary data.</text>
</comment>
<protein>
    <submittedName>
        <fullName evidence="15">Disintegrin and metalloproteinase domain-containing protein 9</fullName>
    </submittedName>
</protein>
<evidence type="ECO:0000256" key="10">
    <source>
        <dbReference type="SAM" id="SignalP"/>
    </source>
</evidence>
<dbReference type="InterPro" id="IPR001590">
    <property type="entry name" value="Peptidase_M12B"/>
</dbReference>
<dbReference type="InterPro" id="IPR000742">
    <property type="entry name" value="EGF"/>
</dbReference>
<dbReference type="GO" id="GO:0007229">
    <property type="term" value="P:integrin-mediated signaling pathway"/>
    <property type="evidence" value="ECO:0007669"/>
    <property type="project" value="UniProtKB-KW"/>
</dbReference>
<feature type="binding site" evidence="9">
    <location>
        <position position="353"/>
    </location>
    <ligand>
        <name>Zn(2+)</name>
        <dbReference type="ChEBI" id="CHEBI:29105"/>
        <note>catalytic</note>
    </ligand>
</feature>
<feature type="domain" description="Disintegrin" evidence="12">
    <location>
        <begin position="360"/>
        <end position="437"/>
    </location>
</feature>
<feature type="signal peptide" evidence="10">
    <location>
        <begin position="1"/>
        <end position="24"/>
    </location>
</feature>
<evidence type="ECO:0000256" key="1">
    <source>
        <dbReference type="ARBA" id="ARBA00004167"/>
    </source>
</evidence>
<sequence>MLLMKVGSWLVICTLWFLLHTTSTQFADEAYQSDYHITFPERIDGRRERRDLSTSEKGGHVDDVSYRVNTPEKDWTLDIKRNKELTSPSFAVRTFANDGSEVIHEGVSDHCHYQGFIRGLADSTVVLNTCSGLRGLIDDGKDTFYITPESGREGTGAHRVFQAREDKAKHILNNCGNKETHADLHYLDEKSGAISRIRRSISGHIDEFYKPFMTTDETRYNELLLVVDFGMYLKHNNDTKVITDRVITLTNAVDAIYQRINIRVVLKALEIWTNGDPFERQNKGGPDLGRFTSYRNDHLVKKFPHENAQLLSEWRWSDCIGMAFLFGMCGSVSTGVNNWDYGSIIGPYVVLAHEMGHNFGFSHDEGSCKCLTPRGCIMGGHNYCGNGIREEGEECDCGTPEYKKQGSLCRGVKTDCDVPEYCTGNSRDCPEDSYIIDGYPCNQTKTTVQGNTNFHSVNHRTLNPRVHARYLRINPQYWYGWPCLRTEFLGCSAGEVSPTAPTPLKSYGLDLCLTPTNQSCSPNDNDRLIYRPGECSESHFQFTLAADGVLRHSCSGKMVCPENGGTGNGAKIVVSSTCKTEDSKFERTSARSLKHLKTGKCVHTNGAWPGVDRHMVLWSGCDEKRLELWFAKQECVDPLGMQSGDIKDNQITASSSRPADLPHYGRLHNKKYWCAKEKNKNEYIQVDLGQERTVNSILIQGRGNWYDWVTGFFLFYSDDGQRWTGYSESGDKQHSNAREKDVYLLRSELLILNCKPNSSNFVAAKNADLGCYDKLNTEAAGYGTCDPVTNSSCNASDVLCGQLQCEDSRDTPVVDYGWTYTKISLDNGKQCSAATLKSIDDLGEGMVREGTKCGDDKMCISYRCQSFDSLNIGKCPVANNKECGGRGVCTNKKLCHCVGGFDSKDGCASALVPREGAWGEWSSWTVCDKGCDSGKRRRHRFCDNPFPLHGGADCLGERHETDDCNTQSCPVVISCHHLRQVGDEQNHLYPDGVYKIYPTGSQPIMAYCDMSRDGGGWTLLVTSHTNTWTTQNLKLRNANSPKVTDDYSILQFADSIKDNINVAGSTFEYRLEAQSRGRWGGIWEAPRGFTFTANNNKQTNVELVKKFDNWEYSDSGIEQRMPWISDARLTTSHHAYRSWWGTITADAKEYHPAPWIAGHLMERQPSYIWYWMREGPYKIPGSCKEVFFRGLLTNPVSDGVFTIRPPGQHEVKTVCDFTTEGGPWTLLVTSKTHSGWDKDNVKERNSDNPSLQDDYSILGLADAIKDFDKAQEFFHYRIEADSKNRWGGIWEAPRDYTFLSTCDKQTKVKLVKKFDSWDENSNLGKRMPRLGLSNNLLLASASTVDEPSGSLVHNSGASSASYLEQEKPNPSVVRYWMREGARLSCNDLKLHGVRAGNKYDEDSFQLMKVSDAQYLPVYCDMTTAKGAFTLIVTSAHNNWTREQVPRRNTLYPGLNRDYSILDLADSIKSLNNNGTFQYMMDAHSRRHWGGIFEAPTSYSFMASDSSQTHVNLTRKFDNWEYSWWNSLNKRMPWFDAKGTHNMALLTTSYSPTHYPSGSIIWGGPDRFPSDWIWAGGMRNPGVIWYWLNEDDCDEDRKPVNGGLTEWGEWGRCDELCEPGKQQRYKTCTNPKRRCGGKQCDPNIATQDERNCVYCPESGIRSYGDFCVAPNEGGCSPPDGSYLIFTKKEGMACNATDQIFVLDQDGVIHHKCSKKVVCPQDNNPTYYKKLMLKDKCDLSISRHMRLPAHNNLKNLKHNFCVHPKGGWPGEGVYLNYWPGCGEERLKLNFFKLGAASA</sequence>
<dbReference type="PROSITE" id="PS50092">
    <property type="entry name" value="TSP1"/>
    <property type="match status" value="2"/>
</dbReference>
<keyword evidence="4" id="KW-1133">Transmembrane helix</keyword>
<dbReference type="InterPro" id="IPR034027">
    <property type="entry name" value="Reprolysin_adamalysin"/>
</dbReference>
<dbReference type="Pfam" id="PF01421">
    <property type="entry name" value="Reprolysin"/>
    <property type="match status" value="1"/>
</dbReference>
<dbReference type="SUPFAM" id="SSF55486">
    <property type="entry name" value="Metalloproteases ('zincins'), catalytic domain"/>
    <property type="match status" value="1"/>
</dbReference>
<keyword evidence="6 8" id="KW-1015">Disulfide bond</keyword>
<dbReference type="InterPro" id="IPR024079">
    <property type="entry name" value="MetalloPept_cat_dom_sf"/>
</dbReference>
<dbReference type="Gene3D" id="2.60.120.260">
    <property type="entry name" value="Galactose-binding domain-like"/>
    <property type="match status" value="2"/>
</dbReference>
<evidence type="ECO:0000256" key="3">
    <source>
        <dbReference type="ARBA" id="ARBA00022737"/>
    </source>
</evidence>
<dbReference type="Pfam" id="PF00090">
    <property type="entry name" value="TSP_1"/>
    <property type="match status" value="2"/>
</dbReference>
<dbReference type="PANTHER" id="PTHR11905:SF159">
    <property type="entry name" value="ADAM METALLOPROTEASE"/>
    <property type="match status" value="1"/>
</dbReference>
<dbReference type="EMBL" id="LSMT01000957">
    <property type="protein sequence ID" value="PFX13518.1"/>
    <property type="molecule type" value="Genomic_DNA"/>
</dbReference>
<dbReference type="NCBIfam" id="NF040941">
    <property type="entry name" value="GGGWT_bact"/>
    <property type="match status" value="1"/>
</dbReference>
<dbReference type="GO" id="GO:0006508">
    <property type="term" value="P:proteolysis"/>
    <property type="evidence" value="ECO:0007669"/>
    <property type="project" value="InterPro"/>
</dbReference>
<evidence type="ECO:0000313" key="16">
    <source>
        <dbReference type="Proteomes" id="UP000225706"/>
    </source>
</evidence>
<dbReference type="Gene3D" id="2.80.10.50">
    <property type="match status" value="2"/>
</dbReference>
<dbReference type="Pfam" id="PF01562">
    <property type="entry name" value="Pep_M12B_propep"/>
    <property type="match status" value="1"/>
</dbReference>
<keyword evidence="2" id="KW-0812">Transmembrane</keyword>
<comment type="subcellular location">
    <subcellularLocation>
        <location evidence="1">Membrane</location>
        <topology evidence="1">Single-pass membrane protein</topology>
    </subcellularLocation>
</comment>
<evidence type="ECO:0000259" key="14">
    <source>
        <dbReference type="PROSITE" id="PS51406"/>
    </source>
</evidence>
<dbReference type="InterPro" id="IPR001762">
    <property type="entry name" value="Disintegrin_dom"/>
</dbReference>
<dbReference type="PANTHER" id="PTHR11905">
    <property type="entry name" value="ADAM A DISINTEGRIN AND METALLOPROTEASE DOMAIN"/>
    <property type="match status" value="1"/>
</dbReference>
<accession>A0A2B4RAW4</accession>
<feature type="binding site" evidence="9">
    <location>
        <position position="357"/>
    </location>
    <ligand>
        <name>Zn(2+)</name>
        <dbReference type="ChEBI" id="CHEBI:29105"/>
        <note>catalytic</note>
    </ligand>
</feature>
<evidence type="ECO:0000256" key="2">
    <source>
        <dbReference type="ARBA" id="ARBA00022692"/>
    </source>
</evidence>
<evidence type="ECO:0000256" key="5">
    <source>
        <dbReference type="ARBA" id="ARBA00023136"/>
    </source>
</evidence>
<evidence type="ECO:0000256" key="7">
    <source>
        <dbReference type="ARBA" id="ARBA00023180"/>
    </source>
</evidence>
<name>A0A2B4RAW4_STYPI</name>